<evidence type="ECO:0000313" key="3">
    <source>
        <dbReference type="EMBL" id="GFH48417.1"/>
    </source>
</evidence>
<dbReference type="PANTHER" id="PTHR46732:SF8">
    <property type="entry name" value="ATP-DEPENDENT PROTEASE LA (LON) DOMAIN PROTEIN"/>
    <property type="match status" value="1"/>
</dbReference>
<evidence type="ECO:0000259" key="2">
    <source>
        <dbReference type="PROSITE" id="PS51787"/>
    </source>
</evidence>
<dbReference type="AlphaFoldDB" id="A0AAD3CLT5"/>
<evidence type="ECO:0000256" key="1">
    <source>
        <dbReference type="SAM" id="MobiDB-lite"/>
    </source>
</evidence>
<accession>A0AAD3CLT5</accession>
<name>A0AAD3CLT5_9STRA</name>
<gene>
    <name evidence="3" type="ORF">CTEN210_04893</name>
</gene>
<dbReference type="InterPro" id="IPR003111">
    <property type="entry name" value="Lon_prtase_N"/>
</dbReference>
<sequence>MKFRTSAVASVLGSIILATFVGNVFSFSIHTPSNTHMAFVNTIGVSSSRNEISQSSSKLRMADEAMDMDIDDDEEEEDDQDDPLADGVDSIFWLPSISSSKSDTISGVRDGAEVLPFFPLGGIVYTPNSEHVLNIFEPRYRQMYTDILMNGSKRFVVAMSHPEKPGTFAEIGVIFYLDDLKEVSEETGDQIKYICNHRVTRRVKIHKILNPEAWESRETYLKVEGTILDDDEEDDDTPDVQMDESIENSDIYQQLVGSISSSKPFSSTEESLKKSFEQLVNVQHDLEEDVRFTRASVSSLAVRSGSGENGLWQTIRLWQSFIEQRLVARQNEMQMEFQEKLLDFLKKEKGLDENELPSAIGFNDLSPALQDEVQELQKRMAVELQPLVLENTLAIQKILEMENHEARCNLLTYFIDAEKKRLDAKKQLQSMFGMVTEVEFDDDTSDDDEDDDDETDDTDGNDEDPKGSSGSLLVDEPDAFQ</sequence>
<proteinExistence type="predicted"/>
<protein>
    <recommendedName>
        <fullName evidence="2">Lon N-terminal domain-containing protein</fullName>
    </recommendedName>
</protein>
<dbReference type="Gene3D" id="2.30.130.40">
    <property type="entry name" value="LON domain-like"/>
    <property type="match status" value="1"/>
</dbReference>
<comment type="caution">
    <text evidence="3">The sequence shown here is derived from an EMBL/GenBank/DDBJ whole genome shotgun (WGS) entry which is preliminary data.</text>
</comment>
<dbReference type="InterPro" id="IPR015947">
    <property type="entry name" value="PUA-like_sf"/>
</dbReference>
<reference evidence="3 4" key="1">
    <citation type="journal article" date="2021" name="Sci. Rep.">
        <title>The genome of the diatom Chaetoceros tenuissimus carries an ancient integrated fragment of an extant virus.</title>
        <authorList>
            <person name="Hongo Y."/>
            <person name="Kimura K."/>
            <person name="Takaki Y."/>
            <person name="Yoshida Y."/>
            <person name="Baba S."/>
            <person name="Kobayashi G."/>
            <person name="Nagasaki K."/>
            <person name="Hano T."/>
            <person name="Tomaru Y."/>
        </authorList>
    </citation>
    <scope>NUCLEOTIDE SEQUENCE [LARGE SCALE GENOMIC DNA]</scope>
    <source>
        <strain evidence="3 4">NIES-3715</strain>
    </source>
</reference>
<keyword evidence="4" id="KW-1185">Reference proteome</keyword>
<dbReference type="InterPro" id="IPR046336">
    <property type="entry name" value="Lon_prtase_N_sf"/>
</dbReference>
<organism evidence="3 4">
    <name type="scientific">Chaetoceros tenuissimus</name>
    <dbReference type="NCBI Taxonomy" id="426638"/>
    <lineage>
        <taxon>Eukaryota</taxon>
        <taxon>Sar</taxon>
        <taxon>Stramenopiles</taxon>
        <taxon>Ochrophyta</taxon>
        <taxon>Bacillariophyta</taxon>
        <taxon>Coscinodiscophyceae</taxon>
        <taxon>Chaetocerotophycidae</taxon>
        <taxon>Chaetocerotales</taxon>
        <taxon>Chaetocerotaceae</taxon>
        <taxon>Chaetoceros</taxon>
    </lineage>
</organism>
<feature type="domain" description="Lon N-terminal" evidence="2">
    <location>
        <begin position="115"/>
        <end position="419"/>
    </location>
</feature>
<dbReference type="PANTHER" id="PTHR46732">
    <property type="entry name" value="ATP-DEPENDENT PROTEASE LA (LON) DOMAIN PROTEIN"/>
    <property type="match status" value="1"/>
</dbReference>
<dbReference type="EMBL" id="BLLK01000027">
    <property type="protein sequence ID" value="GFH48417.1"/>
    <property type="molecule type" value="Genomic_DNA"/>
</dbReference>
<feature type="compositionally biased region" description="Acidic residues" evidence="1">
    <location>
        <begin position="438"/>
        <end position="462"/>
    </location>
</feature>
<dbReference type="Proteomes" id="UP001054902">
    <property type="component" value="Unassembled WGS sequence"/>
</dbReference>
<dbReference type="PROSITE" id="PS51787">
    <property type="entry name" value="LON_N"/>
    <property type="match status" value="1"/>
</dbReference>
<evidence type="ECO:0000313" key="4">
    <source>
        <dbReference type="Proteomes" id="UP001054902"/>
    </source>
</evidence>
<feature type="region of interest" description="Disordered" evidence="1">
    <location>
        <begin position="436"/>
        <end position="481"/>
    </location>
</feature>
<dbReference type="SUPFAM" id="SSF88697">
    <property type="entry name" value="PUA domain-like"/>
    <property type="match status" value="1"/>
</dbReference>